<accession>A0A6N9Z8A1</accession>
<comment type="caution">
    <text evidence="1">The sequence shown here is derived from an EMBL/GenBank/DDBJ whole genome shotgun (WGS) entry which is preliminary data.</text>
</comment>
<name>A0A6N9Z8A1_9BIFI</name>
<sequence length="306" mass="32653">MANAYGNQVGHWKVKVNAWVVSSTATSDTIRVQAIAVMSSGWWTESSNCSASVWIQGVTDSSGASLGYQRLNPGERTVHSHDFVVGRTEDARSLSCRASLTVPYGEPGTSTASVNVNASGIKYKEPDEPSKLSIARVNDTSAKLTWKNNPDNDDLKPYKQLVIDRQGGTGGAAVGTTTITLTSGNERVTLPVTVRDNLLPKFSAGTQNGVTLAYEGTGIRFTGTTPTTFTQWSRPVTLEAGDYHADGDGALIKITAYGDTTGTALIDTRTIPQATLEAGRYTVAIALTAKQTPPDGIRHPYLERLD</sequence>
<dbReference type="EMBL" id="WHZW01000036">
    <property type="protein sequence ID" value="NEG90610.1"/>
    <property type="molecule type" value="Genomic_DNA"/>
</dbReference>
<evidence type="ECO:0000313" key="1">
    <source>
        <dbReference type="EMBL" id="NEG90610.1"/>
    </source>
</evidence>
<dbReference type="Proteomes" id="UP000469194">
    <property type="component" value="Unassembled WGS sequence"/>
</dbReference>
<gene>
    <name evidence="1" type="ORF">GFD25_11615</name>
</gene>
<keyword evidence="2" id="KW-1185">Reference proteome</keyword>
<organism evidence="1 2">
    <name type="scientific">Bifidobacterium aerophilum</name>
    <dbReference type="NCBI Taxonomy" id="1798155"/>
    <lineage>
        <taxon>Bacteria</taxon>
        <taxon>Bacillati</taxon>
        <taxon>Actinomycetota</taxon>
        <taxon>Actinomycetes</taxon>
        <taxon>Bifidobacteriales</taxon>
        <taxon>Bifidobacteriaceae</taxon>
        <taxon>Bifidobacterium</taxon>
    </lineage>
</organism>
<dbReference type="RefSeq" id="WP_163233016.1">
    <property type="nucleotide sequence ID" value="NZ_WHZW01000036.1"/>
</dbReference>
<protein>
    <submittedName>
        <fullName evidence="1">Uncharacterized protein</fullName>
    </submittedName>
</protein>
<evidence type="ECO:0000313" key="2">
    <source>
        <dbReference type="Proteomes" id="UP000469194"/>
    </source>
</evidence>
<proteinExistence type="predicted"/>
<dbReference type="AlphaFoldDB" id="A0A6N9Z8A1"/>
<reference evidence="1 2" key="1">
    <citation type="submission" date="2019-10" db="EMBL/GenBank/DDBJ databases">
        <title>Bifidobacterium from non-human primates.</title>
        <authorList>
            <person name="Modesto M."/>
        </authorList>
    </citation>
    <scope>NUCLEOTIDE SEQUENCE [LARGE SCALE GENOMIC DNA]</scope>
    <source>
        <strain evidence="1 2">TRE17</strain>
    </source>
</reference>